<evidence type="ECO:0000313" key="1">
    <source>
        <dbReference type="EMBL" id="EDX43286.1"/>
    </source>
</evidence>
<dbReference type="Proteomes" id="UP000003853">
    <property type="component" value="Unassembled WGS sequence"/>
</dbReference>
<protein>
    <submittedName>
        <fullName evidence="1">Uncharacterized protein</fullName>
    </submittedName>
</protein>
<dbReference type="eggNOG" id="COG1680">
    <property type="taxonomic scope" value="Bacteria"/>
</dbReference>
<dbReference type="AlphaFoldDB" id="B3XML8"/>
<reference evidence="2" key="1">
    <citation type="submission" date="2008-06" db="EMBL/GenBank/DDBJ databases">
        <title>Permanent draft sequence of Lactobacillus reuteri 100-23.</title>
        <authorList>
            <consortium name="US DOE Joint Genome Institute"/>
            <person name="Copeland A."/>
            <person name="Lucas S."/>
            <person name="Lapidus A."/>
            <person name="Barry K."/>
            <person name="Detter J.C."/>
            <person name="Glavina del Rio T."/>
            <person name="Hammon N."/>
            <person name="Israni S."/>
            <person name="Dalin E."/>
            <person name="Tice H."/>
            <person name="Pitluck S."/>
            <person name="Sun H."/>
            <person name="Schmutz J."/>
            <person name="Larimer F."/>
            <person name="Land M."/>
            <person name="Hauser L."/>
            <person name="Walter J."/>
            <person name="Heng N.C.K."/>
            <person name="Tannock G.W."/>
            <person name="Richardson P."/>
        </authorList>
    </citation>
    <scope>NUCLEOTIDE SEQUENCE [LARGE SCALE GENOMIC DNA]</scope>
    <source>
        <strain evidence="2">DSM 17509 / CIP 109821 / 100-23</strain>
    </source>
</reference>
<gene>
    <name evidence="1" type="ORF">Lreu23DRAFT_4805</name>
</gene>
<evidence type="ECO:0000313" key="2">
    <source>
        <dbReference type="Proteomes" id="UP000003853"/>
    </source>
</evidence>
<accession>B3XML8</accession>
<organism evidence="1 2">
    <name type="scientific">Limosilactobacillus reuteri subsp. rodentium (strain DSM 17509 / CIP 109821 / 100-23)</name>
    <name type="common">Lactobacillus reuteri</name>
    <dbReference type="NCBI Taxonomy" id="349123"/>
    <lineage>
        <taxon>Bacteria</taxon>
        <taxon>Bacillati</taxon>
        <taxon>Bacillota</taxon>
        <taxon>Bacilli</taxon>
        <taxon>Lactobacillales</taxon>
        <taxon>Lactobacillaceae</taxon>
        <taxon>Limosilactobacillus</taxon>
    </lineage>
</organism>
<dbReference type="EMBL" id="AAPZ02000001">
    <property type="protein sequence ID" value="EDX43286.1"/>
    <property type="molecule type" value="Genomic_DNA"/>
</dbReference>
<proteinExistence type="predicted"/>
<dbReference type="PATRIC" id="fig|349123.13.peg.1827"/>
<comment type="caution">
    <text evidence="1">The sequence shown here is derived from an EMBL/GenBank/DDBJ whole genome shotgun (WGS) entry which is preliminary data.</text>
</comment>
<name>B3XML8_LIMR1</name>
<sequence length="91" mass="10160">MGFAVDWHQVTVTTSSDFDAGNLFMSPNNYWKFVYNDVLSNPKMIPAFYQQAKNQEVAYSGGVYFDGDIIRANGSIPATTVALSLITKQRE</sequence>